<evidence type="ECO:0000313" key="3">
    <source>
        <dbReference type="Proteomes" id="UP000678393"/>
    </source>
</evidence>
<dbReference type="Proteomes" id="UP000678393">
    <property type="component" value="Unassembled WGS sequence"/>
</dbReference>
<comment type="caution">
    <text evidence="2">The sequence shown here is derived from an EMBL/GenBank/DDBJ whole genome shotgun (WGS) entry which is preliminary data.</text>
</comment>
<dbReference type="EMBL" id="CAJHNH020000055">
    <property type="protein sequence ID" value="CAG5114926.1"/>
    <property type="molecule type" value="Genomic_DNA"/>
</dbReference>
<accession>A0A8S3YKE4</accession>
<dbReference type="OrthoDB" id="6160431at2759"/>
<evidence type="ECO:0000256" key="1">
    <source>
        <dbReference type="SAM" id="Phobius"/>
    </source>
</evidence>
<sequence length="158" mass="17790">SHVAGTVVALTLILAAIAAALVFGYLHLKRKRKLSAISSCWKPIIRSKKSSISGSRRALAELDEMETTVRPKQAADNTDDMFTIEDFDDNADLQAGRQEYFYDEVFGQSQFEDETTNNAMRNLYNDQTTQEEMLNIDLESQGTQLNNFIQTSDNKNVD</sequence>
<gene>
    <name evidence="2" type="ORF">CUNI_LOCUS484</name>
</gene>
<reference evidence="2" key="1">
    <citation type="submission" date="2021-04" db="EMBL/GenBank/DDBJ databases">
        <authorList>
            <consortium name="Molecular Ecology Group"/>
        </authorList>
    </citation>
    <scope>NUCLEOTIDE SEQUENCE</scope>
</reference>
<proteinExistence type="predicted"/>
<keyword evidence="1" id="KW-1133">Transmembrane helix</keyword>
<evidence type="ECO:0000313" key="2">
    <source>
        <dbReference type="EMBL" id="CAG5114926.1"/>
    </source>
</evidence>
<protein>
    <submittedName>
        <fullName evidence="2">Uncharacterized protein</fullName>
    </submittedName>
</protein>
<organism evidence="2 3">
    <name type="scientific">Candidula unifasciata</name>
    <dbReference type="NCBI Taxonomy" id="100452"/>
    <lineage>
        <taxon>Eukaryota</taxon>
        <taxon>Metazoa</taxon>
        <taxon>Spiralia</taxon>
        <taxon>Lophotrochozoa</taxon>
        <taxon>Mollusca</taxon>
        <taxon>Gastropoda</taxon>
        <taxon>Heterobranchia</taxon>
        <taxon>Euthyneura</taxon>
        <taxon>Panpulmonata</taxon>
        <taxon>Eupulmonata</taxon>
        <taxon>Stylommatophora</taxon>
        <taxon>Helicina</taxon>
        <taxon>Helicoidea</taxon>
        <taxon>Geomitridae</taxon>
        <taxon>Candidula</taxon>
    </lineage>
</organism>
<name>A0A8S3YKE4_9EUPU</name>
<keyword evidence="1" id="KW-0812">Transmembrane</keyword>
<dbReference type="AlphaFoldDB" id="A0A8S3YKE4"/>
<feature type="transmembrane region" description="Helical" evidence="1">
    <location>
        <begin position="6"/>
        <end position="28"/>
    </location>
</feature>
<keyword evidence="3" id="KW-1185">Reference proteome</keyword>
<keyword evidence="1" id="KW-0472">Membrane</keyword>
<feature type="non-terminal residue" evidence="2">
    <location>
        <position position="158"/>
    </location>
</feature>